<dbReference type="GO" id="GO:0016301">
    <property type="term" value="F:kinase activity"/>
    <property type="evidence" value="ECO:0007669"/>
    <property type="project" value="UniProtKB-KW"/>
</dbReference>
<evidence type="ECO:0000256" key="12">
    <source>
        <dbReference type="ARBA" id="ARBA00047761"/>
    </source>
</evidence>
<dbReference type="Gene3D" id="3.30.565.10">
    <property type="entry name" value="Histidine kinase-like ATPase, C-terminal domain"/>
    <property type="match status" value="1"/>
</dbReference>
<protein>
    <recommendedName>
        <fullName evidence="1">protein-serine/threonine phosphatase</fullName>
        <ecNumber evidence="1">3.1.3.16</ecNumber>
    </recommendedName>
    <alternativeName>
        <fullName evidence="15">Protein-serine/threonine phosphatase</fullName>
    </alternativeName>
    <alternativeName>
        <fullName evidence="14">Serine/threonine-protein kinase</fullName>
    </alternativeName>
</protein>
<evidence type="ECO:0000256" key="1">
    <source>
        <dbReference type="ARBA" id="ARBA00013081"/>
    </source>
</evidence>
<dbReference type="AlphaFoldDB" id="A0AA97M181"/>
<evidence type="ECO:0000256" key="11">
    <source>
        <dbReference type="ARBA" id="ARBA00023211"/>
    </source>
</evidence>
<evidence type="ECO:0000256" key="5">
    <source>
        <dbReference type="ARBA" id="ARBA00022741"/>
    </source>
</evidence>
<dbReference type="SMART" id="SM00065">
    <property type="entry name" value="GAF"/>
    <property type="match status" value="1"/>
</dbReference>
<dbReference type="Pfam" id="PF13581">
    <property type="entry name" value="HATPase_c_2"/>
    <property type="match status" value="1"/>
</dbReference>
<dbReference type="CDD" id="cd16936">
    <property type="entry name" value="HATPase_RsbW-like"/>
    <property type="match status" value="1"/>
</dbReference>
<dbReference type="InterPro" id="IPR001932">
    <property type="entry name" value="PPM-type_phosphatase-like_dom"/>
</dbReference>
<keyword evidence="10" id="KW-0904">Protein phosphatase</keyword>
<dbReference type="Pfam" id="PF07228">
    <property type="entry name" value="SpoIIE"/>
    <property type="match status" value="1"/>
</dbReference>
<keyword evidence="8" id="KW-0067">ATP-binding</keyword>
<evidence type="ECO:0000256" key="14">
    <source>
        <dbReference type="ARBA" id="ARBA00075117"/>
    </source>
</evidence>
<evidence type="ECO:0000259" key="18">
    <source>
        <dbReference type="SMART" id="SM00331"/>
    </source>
</evidence>
<evidence type="ECO:0000313" key="20">
    <source>
        <dbReference type="Proteomes" id="UP000265719"/>
    </source>
</evidence>
<dbReference type="Gene3D" id="3.60.40.10">
    <property type="entry name" value="PPM-type phosphatase domain"/>
    <property type="match status" value="1"/>
</dbReference>
<reference evidence="19" key="1">
    <citation type="submission" date="2020-10" db="EMBL/GenBank/DDBJ databases">
        <title>De novo genome project of the cellulose decomposer Thermobifida halotolerans type strain.</title>
        <authorList>
            <person name="Nagy I."/>
            <person name="Horvath B."/>
            <person name="Kukolya J."/>
            <person name="Nagy I."/>
            <person name="Orsini M."/>
        </authorList>
    </citation>
    <scope>NUCLEOTIDE SEQUENCE</scope>
    <source>
        <strain evidence="19">DSM 44931</strain>
    </source>
</reference>
<evidence type="ECO:0000256" key="2">
    <source>
        <dbReference type="ARBA" id="ARBA00022553"/>
    </source>
</evidence>
<evidence type="ECO:0000256" key="8">
    <source>
        <dbReference type="ARBA" id="ARBA00022840"/>
    </source>
</evidence>
<dbReference type="GO" id="GO:0046872">
    <property type="term" value="F:metal ion binding"/>
    <property type="evidence" value="ECO:0007669"/>
    <property type="project" value="UniProtKB-KW"/>
</dbReference>
<feature type="compositionally biased region" description="Low complexity" evidence="16">
    <location>
        <begin position="9"/>
        <end position="27"/>
    </location>
</feature>
<dbReference type="EC" id="3.1.3.16" evidence="1"/>
<evidence type="ECO:0000256" key="9">
    <source>
        <dbReference type="ARBA" id="ARBA00022842"/>
    </source>
</evidence>
<dbReference type="SMART" id="SM00331">
    <property type="entry name" value="PP2C_SIG"/>
    <property type="match status" value="1"/>
</dbReference>
<keyword evidence="9" id="KW-0460">Magnesium</keyword>
<dbReference type="GO" id="GO:0005524">
    <property type="term" value="F:ATP binding"/>
    <property type="evidence" value="ECO:0007669"/>
    <property type="project" value="UniProtKB-KW"/>
</dbReference>
<evidence type="ECO:0000256" key="15">
    <source>
        <dbReference type="ARBA" id="ARBA00081350"/>
    </source>
</evidence>
<evidence type="ECO:0000259" key="17">
    <source>
        <dbReference type="SMART" id="SM00065"/>
    </source>
</evidence>
<dbReference type="InterPro" id="IPR036890">
    <property type="entry name" value="HATPase_C_sf"/>
</dbReference>
<dbReference type="FunFam" id="3.30.565.10:FF:000028">
    <property type="entry name" value="PAS sensor protein"/>
    <property type="match status" value="1"/>
</dbReference>
<dbReference type="GO" id="GO:0004722">
    <property type="term" value="F:protein serine/threonine phosphatase activity"/>
    <property type="evidence" value="ECO:0007669"/>
    <property type="project" value="UniProtKB-EC"/>
</dbReference>
<dbReference type="InterPro" id="IPR003018">
    <property type="entry name" value="GAF"/>
</dbReference>
<evidence type="ECO:0000313" key="19">
    <source>
        <dbReference type="EMBL" id="UOE21540.1"/>
    </source>
</evidence>
<dbReference type="SUPFAM" id="SSF55874">
    <property type="entry name" value="ATPase domain of HSP90 chaperone/DNA topoisomerase II/histidine kinase"/>
    <property type="match status" value="1"/>
</dbReference>
<keyword evidence="20" id="KW-1185">Reference proteome</keyword>
<feature type="domain" description="PPM-type phosphatase" evidence="18">
    <location>
        <begin position="245"/>
        <end position="457"/>
    </location>
</feature>
<organism evidence="19 20">
    <name type="scientific">Thermobifida halotolerans</name>
    <dbReference type="NCBI Taxonomy" id="483545"/>
    <lineage>
        <taxon>Bacteria</taxon>
        <taxon>Bacillati</taxon>
        <taxon>Actinomycetota</taxon>
        <taxon>Actinomycetes</taxon>
        <taxon>Streptosporangiales</taxon>
        <taxon>Nocardiopsidaceae</taxon>
        <taxon>Thermobifida</taxon>
    </lineage>
</organism>
<dbReference type="InterPro" id="IPR052016">
    <property type="entry name" value="Bact_Sigma-Reg"/>
</dbReference>
<dbReference type="PANTHER" id="PTHR43156:SF2">
    <property type="entry name" value="STAGE II SPORULATION PROTEIN E"/>
    <property type="match status" value="1"/>
</dbReference>
<keyword evidence="5" id="KW-0547">Nucleotide-binding</keyword>
<evidence type="ECO:0000256" key="13">
    <source>
        <dbReference type="ARBA" id="ARBA00056274"/>
    </source>
</evidence>
<dbReference type="KEGG" id="thao:NI17_010810"/>
<feature type="domain" description="GAF" evidence="17">
    <location>
        <begin position="57"/>
        <end position="227"/>
    </location>
</feature>
<keyword evidence="4" id="KW-0479">Metal-binding</keyword>
<evidence type="ECO:0000256" key="3">
    <source>
        <dbReference type="ARBA" id="ARBA00022679"/>
    </source>
</evidence>
<dbReference type="Gene3D" id="3.30.450.40">
    <property type="match status" value="1"/>
</dbReference>
<keyword evidence="11" id="KW-0464">Manganese</keyword>
<dbReference type="InterPro" id="IPR036457">
    <property type="entry name" value="PPM-type-like_dom_sf"/>
</dbReference>
<gene>
    <name evidence="19" type="ORF">NI17_010810</name>
</gene>
<evidence type="ECO:0000256" key="4">
    <source>
        <dbReference type="ARBA" id="ARBA00022723"/>
    </source>
</evidence>
<proteinExistence type="predicted"/>
<dbReference type="InterPro" id="IPR029016">
    <property type="entry name" value="GAF-like_dom_sf"/>
</dbReference>
<name>A0AA97M181_9ACTN</name>
<evidence type="ECO:0000256" key="7">
    <source>
        <dbReference type="ARBA" id="ARBA00022801"/>
    </source>
</evidence>
<feature type="region of interest" description="Disordered" evidence="16">
    <location>
        <begin position="1"/>
        <end position="33"/>
    </location>
</feature>
<keyword evidence="2" id="KW-0597">Phosphoprotein</keyword>
<dbReference type="FunFam" id="3.60.40.10:FF:000005">
    <property type="entry name" value="Serine/threonine protein phosphatase"/>
    <property type="match status" value="1"/>
</dbReference>
<dbReference type="PANTHER" id="PTHR43156">
    <property type="entry name" value="STAGE II SPORULATION PROTEIN E-RELATED"/>
    <property type="match status" value="1"/>
</dbReference>
<dbReference type="Pfam" id="PF13185">
    <property type="entry name" value="GAF_2"/>
    <property type="match status" value="1"/>
</dbReference>
<comment type="catalytic activity">
    <reaction evidence="12">
        <text>O-phospho-L-seryl-[protein] + H2O = L-seryl-[protein] + phosphate</text>
        <dbReference type="Rhea" id="RHEA:20629"/>
        <dbReference type="Rhea" id="RHEA-COMP:9863"/>
        <dbReference type="Rhea" id="RHEA-COMP:11604"/>
        <dbReference type="ChEBI" id="CHEBI:15377"/>
        <dbReference type="ChEBI" id="CHEBI:29999"/>
        <dbReference type="ChEBI" id="CHEBI:43474"/>
        <dbReference type="ChEBI" id="CHEBI:83421"/>
        <dbReference type="EC" id="3.1.3.16"/>
    </reaction>
</comment>
<keyword evidence="7" id="KW-0378">Hydrolase</keyword>
<dbReference type="RefSeq" id="WP_068690923.1">
    <property type="nucleotide sequence ID" value="NZ_CP063196.1"/>
</dbReference>
<evidence type="ECO:0000256" key="10">
    <source>
        <dbReference type="ARBA" id="ARBA00022912"/>
    </source>
</evidence>
<evidence type="ECO:0000256" key="16">
    <source>
        <dbReference type="SAM" id="MobiDB-lite"/>
    </source>
</evidence>
<comment type="function">
    <text evidence="13">Primarily acts as an independent SigF regulator that is sensitive to the osmosensory signal, mediating the cross talk of PknD with the SigF regulon. Possesses both phosphatase and kinase activities. The kinase domain functions as a classic anti-sigma factor-like kinase to phosphorylate the anti-anti-sigma factor domain at the canonical regulatory site, and the phosphatase domain antagonizes this activity.</text>
</comment>
<keyword evidence="6" id="KW-0418">Kinase</keyword>
<evidence type="ECO:0000256" key="6">
    <source>
        <dbReference type="ARBA" id="ARBA00022777"/>
    </source>
</evidence>
<dbReference type="InterPro" id="IPR003594">
    <property type="entry name" value="HATPase_dom"/>
</dbReference>
<dbReference type="SUPFAM" id="SSF81606">
    <property type="entry name" value="PP2C-like"/>
    <property type="match status" value="1"/>
</dbReference>
<dbReference type="Proteomes" id="UP000265719">
    <property type="component" value="Chromosome"/>
</dbReference>
<keyword evidence="3" id="KW-0808">Transferase</keyword>
<accession>A0AA97M181</accession>
<sequence>MEPTDQRRTASPTTRSTGGTRARAAGSPRDDREQRALLRQRLDFLNEATMAIGGSLDPEKSAFGFADALVPLLADFAAVHLHDTLLPPHPLDIGLPESANALPRTLRQTAVTHDGDARWAVLATEDGTWTPDPAHPAHRAMATGRPVVCDVDETVARALTGDRPETLLGCPLLAVPLSVRGRTLGAALLMRGPGHPHFDEVDVLTARQLAAQASLGVDNAHLYRAQTTIGDALQHSMLPTLPSRLSSVDIAYRYVSSSHTAQVGGDWFDAIPLPGSRVALVVGDVMGHGLRSAAVMGQFRTAVQTLAAMDLPPDHVLRHLDDLAHQLGEGYLATCLYAVYDPVTHRCSIASAGHVPPVLLHSDGTAELLRPPTGAPIGLGGVAFESFEFTVDDGEVLVLCTDGLVESRHRDVDSGLAALRANLAHPDLPLDDQCETLLRALHTPEQEDDVALLLARLRGVPSGDFAQWMLQPRPTTPALARRLIRTTLTEWGLPSLIDLVELLATELVTNAVRYASRPIDLRLLRTDILLCEVTDDDQHRPVLRQASTTDEGGRGLQLVSSLSRRWGASAKTTGKVVWFELDLPADGHAFPPG</sequence>
<dbReference type="SUPFAM" id="SSF55781">
    <property type="entry name" value="GAF domain-like"/>
    <property type="match status" value="1"/>
</dbReference>
<dbReference type="EMBL" id="CP063196">
    <property type="protein sequence ID" value="UOE21540.1"/>
    <property type="molecule type" value="Genomic_DNA"/>
</dbReference>